<keyword evidence="10" id="KW-1185">Reference proteome</keyword>
<dbReference type="InterPro" id="IPR007875">
    <property type="entry name" value="Sprouty"/>
</dbReference>
<reference evidence="9" key="1">
    <citation type="submission" date="2020-06" db="EMBL/GenBank/DDBJ databases">
        <authorList>
            <consortium name="Wellcome Sanger Institute Data Sharing"/>
        </authorList>
    </citation>
    <scope>NUCLEOTIDE SEQUENCE [LARGE SCALE GENOMIC DNA]</scope>
</reference>
<dbReference type="GO" id="GO:0005829">
    <property type="term" value="C:cytosol"/>
    <property type="evidence" value="ECO:0007669"/>
    <property type="project" value="TreeGrafter"/>
</dbReference>
<comment type="subcellular location">
    <subcellularLocation>
        <location evidence="2">Cytoplasm</location>
    </subcellularLocation>
    <subcellularLocation>
        <location evidence="1">Membrane</location>
    </subcellularLocation>
</comment>
<reference evidence="9" key="2">
    <citation type="submission" date="2025-08" db="UniProtKB">
        <authorList>
            <consortium name="Ensembl"/>
        </authorList>
    </citation>
    <scope>IDENTIFICATION</scope>
</reference>
<keyword evidence="6" id="KW-0963">Cytoplasm</keyword>
<evidence type="ECO:0000313" key="9">
    <source>
        <dbReference type="Ensembl" id="ENSGWIP00000002236.1"/>
    </source>
</evidence>
<evidence type="ECO:0000256" key="2">
    <source>
        <dbReference type="ARBA" id="ARBA00004496"/>
    </source>
</evidence>
<keyword evidence="5" id="KW-0217">Developmental protein</keyword>
<proteinExistence type="inferred from homology"/>
<dbReference type="GO" id="GO:0048513">
    <property type="term" value="P:animal organ development"/>
    <property type="evidence" value="ECO:0007669"/>
    <property type="project" value="TreeGrafter"/>
</dbReference>
<evidence type="ECO:0000256" key="3">
    <source>
        <dbReference type="ARBA" id="ARBA00010964"/>
    </source>
</evidence>
<feature type="compositionally biased region" description="Basic and acidic residues" evidence="8">
    <location>
        <begin position="22"/>
        <end position="31"/>
    </location>
</feature>
<protein>
    <recommendedName>
        <fullName evidence="4">Protein sprouty homolog 2</fullName>
    </recommendedName>
</protein>
<evidence type="ECO:0000256" key="5">
    <source>
        <dbReference type="ARBA" id="ARBA00022473"/>
    </source>
</evidence>
<dbReference type="PROSITE" id="PS51227">
    <property type="entry name" value="SPR"/>
    <property type="match status" value="1"/>
</dbReference>
<dbReference type="Proteomes" id="UP000694680">
    <property type="component" value="Chromosome 2"/>
</dbReference>
<comment type="similarity">
    <text evidence="3">Belongs to the sprouty family.</text>
</comment>
<evidence type="ECO:0000256" key="1">
    <source>
        <dbReference type="ARBA" id="ARBA00004370"/>
    </source>
</evidence>
<sequence length="297" mass="32689">MDTRSQSDSDGEGLGGPPSVTRYDEVSRTDPRSSVGELHVVQVLSLDRIRITGSCNDYTDGPTVAPRSPGEEHRQQKEEDLILSSGEQQEIQELGNRKEDVDEIIGSDGTSVGGTCLGQKLLSSEDIIITQPKGSEELKPLTLQSSEVPPRSRMSKNQGTHPDKCEDCGRCRCTECRRSRSLPSCWLCGRQCMYSAQKAVEYGTCVCCVKGLLYHCSNDDEETCSDKPFSCTQTHCCVRWTAVSLFALLFPCLLCYLPAKGCITACQSCYNRVTRPGCRCNDAHLDPIHCEDVAKSK</sequence>
<dbReference type="RefSeq" id="XP_028327971.1">
    <property type="nucleotide sequence ID" value="XM_028472170.1"/>
</dbReference>
<dbReference type="InterPro" id="IPR051192">
    <property type="entry name" value="Sprouty_domain"/>
</dbReference>
<accession>A0A8C5D8F2</accession>
<feature type="region of interest" description="Disordered" evidence="8">
    <location>
        <begin position="1"/>
        <end position="36"/>
    </location>
</feature>
<feature type="region of interest" description="Disordered" evidence="8">
    <location>
        <begin position="54"/>
        <end position="86"/>
    </location>
</feature>
<reference evidence="9" key="3">
    <citation type="submission" date="2025-09" db="UniProtKB">
        <authorList>
            <consortium name="Ensembl"/>
        </authorList>
    </citation>
    <scope>IDENTIFICATION</scope>
</reference>
<evidence type="ECO:0000256" key="7">
    <source>
        <dbReference type="ARBA" id="ARBA00023136"/>
    </source>
</evidence>
<keyword evidence="7" id="KW-0472">Membrane</keyword>
<evidence type="ECO:0000256" key="8">
    <source>
        <dbReference type="SAM" id="MobiDB-lite"/>
    </source>
</evidence>
<dbReference type="GO" id="GO:0016020">
    <property type="term" value="C:membrane"/>
    <property type="evidence" value="ECO:0007669"/>
    <property type="project" value="UniProtKB-SubCell"/>
</dbReference>
<dbReference type="GeneID" id="114478859"/>
<dbReference type="CTD" id="10253"/>
<dbReference type="GO" id="GO:0046580">
    <property type="term" value="P:negative regulation of Ras protein signal transduction"/>
    <property type="evidence" value="ECO:0007669"/>
    <property type="project" value="TreeGrafter"/>
</dbReference>
<dbReference type="PANTHER" id="PTHR12365:SF8">
    <property type="entry name" value="PROTEIN SPROUTY HOMOLOG 2"/>
    <property type="match status" value="1"/>
</dbReference>
<dbReference type="AlphaFoldDB" id="A0A8C5D8F2"/>
<gene>
    <name evidence="9" type="primary">spry2</name>
</gene>
<organism evidence="9 10">
    <name type="scientific">Gouania willdenowi</name>
    <name type="common">Blunt-snouted clingfish</name>
    <name type="synonym">Lepadogaster willdenowi</name>
    <dbReference type="NCBI Taxonomy" id="441366"/>
    <lineage>
        <taxon>Eukaryota</taxon>
        <taxon>Metazoa</taxon>
        <taxon>Chordata</taxon>
        <taxon>Craniata</taxon>
        <taxon>Vertebrata</taxon>
        <taxon>Euteleostomi</taxon>
        <taxon>Actinopterygii</taxon>
        <taxon>Neopterygii</taxon>
        <taxon>Teleostei</taxon>
        <taxon>Neoteleostei</taxon>
        <taxon>Acanthomorphata</taxon>
        <taxon>Ovalentaria</taxon>
        <taxon>Blenniimorphae</taxon>
        <taxon>Blenniiformes</taxon>
        <taxon>Gobiesocoidei</taxon>
        <taxon>Gobiesocidae</taxon>
        <taxon>Gobiesocinae</taxon>
        <taxon>Gouania</taxon>
    </lineage>
</organism>
<dbReference type="GO" id="GO:0040037">
    <property type="term" value="P:negative regulation of fibroblast growth factor receptor signaling pathway"/>
    <property type="evidence" value="ECO:0007669"/>
    <property type="project" value="TreeGrafter"/>
</dbReference>
<name>A0A8C5D8F2_GOUWI</name>
<evidence type="ECO:0000313" key="10">
    <source>
        <dbReference type="Proteomes" id="UP000694680"/>
    </source>
</evidence>
<dbReference type="Ensembl" id="ENSGWIT00000002406.1">
    <property type="protein sequence ID" value="ENSGWIP00000002236.1"/>
    <property type="gene ID" value="ENSGWIG00000001220.1"/>
</dbReference>
<feature type="compositionally biased region" description="Basic and acidic residues" evidence="8">
    <location>
        <begin position="69"/>
        <end position="80"/>
    </location>
</feature>
<evidence type="ECO:0000256" key="4">
    <source>
        <dbReference type="ARBA" id="ARBA00018854"/>
    </source>
</evidence>
<evidence type="ECO:0000256" key="6">
    <source>
        <dbReference type="ARBA" id="ARBA00022490"/>
    </source>
</evidence>
<dbReference type="Pfam" id="PF05210">
    <property type="entry name" value="Sprouty"/>
    <property type="match status" value="1"/>
</dbReference>
<dbReference type="OrthoDB" id="10038884at2759"/>
<dbReference type="PANTHER" id="PTHR12365">
    <property type="entry name" value="SPROUTY"/>
    <property type="match status" value="1"/>
</dbReference>